<feature type="transmembrane region" description="Helical" evidence="2">
    <location>
        <begin position="21"/>
        <end position="43"/>
    </location>
</feature>
<proteinExistence type="inferred from homology"/>
<feature type="transmembrane region" description="Helical" evidence="2">
    <location>
        <begin position="49"/>
        <end position="70"/>
    </location>
</feature>
<dbReference type="SUPFAM" id="SSF103473">
    <property type="entry name" value="MFS general substrate transporter"/>
    <property type="match status" value="1"/>
</dbReference>
<dbReference type="GO" id="GO:0015293">
    <property type="term" value="F:symporter activity"/>
    <property type="evidence" value="ECO:0007669"/>
    <property type="project" value="InterPro"/>
</dbReference>
<comment type="similarity">
    <text evidence="1">Belongs to the sodium:galactoside symporter (TC 2.A.2) family.</text>
</comment>
<sequence>MSATAMEKPSAYEKLGLREKIGYGMGDAGSGMIWSVLALYLTWFYTDVYGLNAGVVGTLFLVIRIFDAFSDPLMGAICDRTVSRWGKFRPWLLWMALPFGLGAVLMFTTPELSMNGKIIYAWVTYLVMSLIYTAINIPYCSVGGVITLNQKERMGCLS</sequence>
<keyword evidence="2" id="KW-0472">Membrane</keyword>
<keyword evidence="2" id="KW-1133">Transmembrane helix</keyword>
<evidence type="ECO:0000313" key="3">
    <source>
        <dbReference type="EMBL" id="PLM94678.1"/>
    </source>
</evidence>
<dbReference type="EMBL" id="PIDP01000399">
    <property type="protein sequence ID" value="PLM94678.1"/>
    <property type="molecule type" value="Genomic_DNA"/>
</dbReference>
<comment type="caution">
    <text evidence="3">The sequence shown here is derived from an EMBL/GenBank/DDBJ whole genome shotgun (WGS) entry which is preliminary data.</text>
</comment>
<dbReference type="PANTHER" id="PTHR11328">
    <property type="entry name" value="MAJOR FACILITATOR SUPERFAMILY DOMAIN-CONTAINING PROTEIN"/>
    <property type="match status" value="1"/>
</dbReference>
<dbReference type="GO" id="GO:0005886">
    <property type="term" value="C:plasma membrane"/>
    <property type="evidence" value="ECO:0007669"/>
    <property type="project" value="TreeGrafter"/>
</dbReference>
<dbReference type="InterPro" id="IPR036259">
    <property type="entry name" value="MFS_trans_sf"/>
</dbReference>
<organism evidence="3 4">
    <name type="scientific">Klebsiella variicola</name>
    <dbReference type="NCBI Taxonomy" id="244366"/>
    <lineage>
        <taxon>Bacteria</taxon>
        <taxon>Pseudomonadati</taxon>
        <taxon>Pseudomonadota</taxon>
        <taxon>Gammaproteobacteria</taxon>
        <taxon>Enterobacterales</taxon>
        <taxon>Enterobacteriaceae</taxon>
        <taxon>Klebsiella/Raoultella group</taxon>
        <taxon>Klebsiella</taxon>
        <taxon>Klebsiella pneumoniae complex</taxon>
    </lineage>
</organism>
<reference evidence="3 4" key="1">
    <citation type="submission" date="2017-11" db="EMBL/GenBank/DDBJ databases">
        <authorList>
            <person name="Han C.G."/>
        </authorList>
    </citation>
    <scope>NUCLEOTIDE SEQUENCE [LARGE SCALE GENOMIC DNA]</scope>
    <source>
        <strain evidence="3 4">A8</strain>
    </source>
</reference>
<feature type="transmembrane region" description="Helical" evidence="2">
    <location>
        <begin position="119"/>
        <end position="148"/>
    </location>
</feature>
<dbReference type="GO" id="GO:0008643">
    <property type="term" value="P:carbohydrate transport"/>
    <property type="evidence" value="ECO:0007669"/>
    <property type="project" value="InterPro"/>
</dbReference>
<feature type="non-terminal residue" evidence="3">
    <location>
        <position position="158"/>
    </location>
</feature>
<dbReference type="Proteomes" id="UP000234412">
    <property type="component" value="Unassembled WGS sequence"/>
</dbReference>
<name>A0A2N4Z1S8_KLEVA</name>
<dbReference type="Pfam" id="PF13347">
    <property type="entry name" value="MFS_2"/>
    <property type="match status" value="1"/>
</dbReference>
<feature type="transmembrane region" description="Helical" evidence="2">
    <location>
        <begin position="91"/>
        <end position="107"/>
    </location>
</feature>
<evidence type="ECO:0000313" key="4">
    <source>
        <dbReference type="Proteomes" id="UP000234412"/>
    </source>
</evidence>
<dbReference type="InterPro" id="IPR039672">
    <property type="entry name" value="MFS_2"/>
</dbReference>
<evidence type="ECO:0000256" key="2">
    <source>
        <dbReference type="SAM" id="Phobius"/>
    </source>
</evidence>
<dbReference type="AlphaFoldDB" id="A0A2N4Z1S8"/>
<reference evidence="3 4" key="2">
    <citation type="submission" date="2018-01" db="EMBL/GenBank/DDBJ databases">
        <title>Genomic study of Klebsiella pneumoniae.</title>
        <authorList>
            <person name="Yang Y."/>
            <person name="Bicalho R."/>
        </authorList>
    </citation>
    <scope>NUCLEOTIDE SEQUENCE [LARGE SCALE GENOMIC DNA]</scope>
    <source>
        <strain evidence="3 4">A8</strain>
    </source>
</reference>
<dbReference type="Gene3D" id="1.20.1250.20">
    <property type="entry name" value="MFS general substrate transporter like domains"/>
    <property type="match status" value="1"/>
</dbReference>
<protein>
    <submittedName>
        <fullName evidence="3">MFS transporter</fullName>
    </submittedName>
</protein>
<keyword evidence="2" id="KW-0812">Transmembrane</keyword>
<accession>A0A2N4Z1S8</accession>
<dbReference type="PANTHER" id="PTHR11328:SF24">
    <property type="entry name" value="MAJOR FACILITATOR SUPERFAMILY (MFS) PROFILE DOMAIN-CONTAINING PROTEIN"/>
    <property type="match status" value="1"/>
</dbReference>
<evidence type="ECO:0000256" key="1">
    <source>
        <dbReference type="ARBA" id="ARBA00009617"/>
    </source>
</evidence>
<gene>
    <name evidence="3" type="ORF">CWN47_13475</name>
</gene>